<dbReference type="PANTHER" id="PTHR30448">
    <property type="entry name" value="RNASE ADAPTER PROTEIN RAPZ"/>
    <property type="match status" value="1"/>
</dbReference>
<reference evidence="8 10" key="1">
    <citation type="journal article" date="2018" name="Front. Microbiol.">
        <title>Genome-Based Analysis Reveals the Taxonomy and Diversity of the Family Idiomarinaceae.</title>
        <authorList>
            <person name="Liu Y."/>
            <person name="Lai Q."/>
            <person name="Shao Z."/>
        </authorList>
    </citation>
    <scope>NUCLEOTIDE SEQUENCE [LARGE SCALE GENOMIC DNA]</scope>
    <source>
        <strain evidence="8 10">CF12-14</strain>
    </source>
</reference>
<evidence type="ECO:0000259" key="6">
    <source>
        <dbReference type="Pfam" id="PF22740"/>
    </source>
</evidence>
<dbReference type="Proteomes" id="UP000249203">
    <property type="component" value="Unassembled WGS sequence"/>
</dbReference>
<evidence type="ECO:0000256" key="4">
    <source>
        <dbReference type="HAMAP-Rule" id="MF_00636"/>
    </source>
</evidence>
<dbReference type="GO" id="GO:0005525">
    <property type="term" value="F:GTP binding"/>
    <property type="evidence" value="ECO:0007669"/>
    <property type="project" value="UniProtKB-UniRule"/>
</dbReference>
<dbReference type="Proteomes" id="UP000287865">
    <property type="component" value="Unassembled WGS sequence"/>
</dbReference>
<keyword evidence="3 4" id="KW-0342">GTP-binding</keyword>
<evidence type="ECO:0000259" key="5">
    <source>
        <dbReference type="Pfam" id="PF03668"/>
    </source>
</evidence>
<reference evidence="7 9" key="2">
    <citation type="submission" date="2018-06" db="EMBL/GenBank/DDBJ databases">
        <title>Genomic Encyclopedia of Type Strains, Phase III (KMG-III): the genomes of soil and plant-associated and newly described type strains.</title>
        <authorList>
            <person name="Whitman W."/>
        </authorList>
    </citation>
    <scope>NUCLEOTIDE SEQUENCE [LARGE SCALE GENOMIC DNA]</scope>
    <source>
        <strain evidence="7 9">CGMCC 1.15366</strain>
    </source>
</reference>
<sequence>MQLIIVSGRSGSGKTIALRVLEDLGFYCVDNLPISLLPTLIHAIMGKFESIAVSVDVRNLPADEEELAEALDFLPVKLKADILFIDANDEVLMRRYGETRRLHPLSQGSMPLSEAIALEYKLLEPMALRATWRIDSSSFSVHELSEQVTERVLGRKMNKLILVFTSFGFKHGLPSTLDTVFDARILPNPHWEPELKPFTGLDEPVQRFLGQQPLVTKFIYQVENFISTWLPYFQRSNRSYLTIGIGCTGGQHRSVYIAEQLANHFRTVHDQVQVKHRELERKS</sequence>
<dbReference type="RefSeq" id="WP_111568851.1">
    <property type="nucleotide sequence ID" value="NZ_PIPK01000002.1"/>
</dbReference>
<keyword evidence="2 4" id="KW-0067">ATP-binding</keyword>
<name>A0A327X0M3_9GAMM</name>
<dbReference type="InterPro" id="IPR027417">
    <property type="entry name" value="P-loop_NTPase"/>
</dbReference>
<organism evidence="7 9">
    <name type="scientific">Aliidiomarina maris</name>
    <dbReference type="NCBI Taxonomy" id="531312"/>
    <lineage>
        <taxon>Bacteria</taxon>
        <taxon>Pseudomonadati</taxon>
        <taxon>Pseudomonadota</taxon>
        <taxon>Gammaproteobacteria</taxon>
        <taxon>Alteromonadales</taxon>
        <taxon>Idiomarinaceae</taxon>
        <taxon>Aliidiomarina</taxon>
    </lineage>
</organism>
<dbReference type="Pfam" id="PF03668">
    <property type="entry name" value="RapZ-like_N"/>
    <property type="match status" value="1"/>
</dbReference>
<feature type="domain" description="RapZ-like N-terminal" evidence="5">
    <location>
        <begin position="1"/>
        <end position="154"/>
    </location>
</feature>
<dbReference type="EMBL" id="PIPK01000002">
    <property type="protein sequence ID" value="RUO27608.1"/>
    <property type="molecule type" value="Genomic_DNA"/>
</dbReference>
<evidence type="ECO:0000313" key="9">
    <source>
        <dbReference type="Proteomes" id="UP000249203"/>
    </source>
</evidence>
<evidence type="ECO:0000256" key="1">
    <source>
        <dbReference type="ARBA" id="ARBA00022741"/>
    </source>
</evidence>
<keyword evidence="10" id="KW-1185">Reference proteome</keyword>
<dbReference type="OrthoDB" id="9784461at2"/>
<feature type="binding site" evidence="4">
    <location>
        <begin position="56"/>
        <end position="59"/>
    </location>
    <ligand>
        <name>GTP</name>
        <dbReference type="ChEBI" id="CHEBI:37565"/>
    </ligand>
</feature>
<evidence type="ECO:0000256" key="3">
    <source>
        <dbReference type="ARBA" id="ARBA00023134"/>
    </source>
</evidence>
<evidence type="ECO:0000313" key="7">
    <source>
        <dbReference type="EMBL" id="RAJ99249.1"/>
    </source>
</evidence>
<dbReference type="Pfam" id="PF22740">
    <property type="entry name" value="PapZ_C"/>
    <property type="match status" value="1"/>
</dbReference>
<feature type="domain" description="RapZ C-terminal" evidence="6">
    <location>
        <begin position="162"/>
        <end position="280"/>
    </location>
</feature>
<dbReference type="PIRSF" id="PIRSF005052">
    <property type="entry name" value="P-loopkin"/>
    <property type="match status" value="1"/>
</dbReference>
<evidence type="ECO:0000313" key="10">
    <source>
        <dbReference type="Proteomes" id="UP000287865"/>
    </source>
</evidence>
<dbReference type="AlphaFoldDB" id="A0A327X0M3"/>
<evidence type="ECO:0000313" key="8">
    <source>
        <dbReference type="EMBL" id="RUO27608.1"/>
    </source>
</evidence>
<dbReference type="InterPro" id="IPR053930">
    <property type="entry name" value="RapZ-like_N"/>
</dbReference>
<comment type="caution">
    <text evidence="7">The sequence shown here is derived from an EMBL/GenBank/DDBJ whole genome shotgun (WGS) entry which is preliminary data.</text>
</comment>
<accession>A0A327X0M3</accession>
<dbReference type="PANTHER" id="PTHR30448:SF0">
    <property type="entry name" value="RNASE ADAPTER PROTEIN RAPZ"/>
    <property type="match status" value="1"/>
</dbReference>
<dbReference type="HAMAP" id="MF_00636">
    <property type="entry name" value="RapZ_like"/>
    <property type="match status" value="1"/>
</dbReference>
<proteinExistence type="inferred from homology"/>
<dbReference type="SUPFAM" id="SSF52540">
    <property type="entry name" value="P-loop containing nucleoside triphosphate hydrolases"/>
    <property type="match status" value="1"/>
</dbReference>
<dbReference type="InterPro" id="IPR005337">
    <property type="entry name" value="RapZ-like"/>
</dbReference>
<keyword evidence="1 4" id="KW-0547">Nucleotide-binding</keyword>
<gene>
    <name evidence="7" type="ORF">B0I24_103249</name>
    <name evidence="8" type="ORF">CWE07_03000</name>
</gene>
<dbReference type="NCBIfam" id="NF003828">
    <property type="entry name" value="PRK05416.1"/>
    <property type="match status" value="1"/>
</dbReference>
<evidence type="ECO:0000256" key="2">
    <source>
        <dbReference type="ARBA" id="ARBA00022840"/>
    </source>
</evidence>
<dbReference type="InterPro" id="IPR053931">
    <property type="entry name" value="RapZ_C"/>
</dbReference>
<feature type="binding site" evidence="4">
    <location>
        <begin position="8"/>
        <end position="15"/>
    </location>
    <ligand>
        <name>ATP</name>
        <dbReference type="ChEBI" id="CHEBI:30616"/>
    </ligand>
</feature>
<protein>
    <submittedName>
        <fullName evidence="8">RNase adapter RapZ</fullName>
    </submittedName>
    <submittedName>
        <fullName evidence="7">UPF0042 nucleotide-binding protein</fullName>
    </submittedName>
</protein>
<dbReference type="EMBL" id="QLMD01000003">
    <property type="protein sequence ID" value="RAJ99249.1"/>
    <property type="molecule type" value="Genomic_DNA"/>
</dbReference>
<dbReference type="GO" id="GO:0005524">
    <property type="term" value="F:ATP binding"/>
    <property type="evidence" value="ECO:0007669"/>
    <property type="project" value="UniProtKB-UniRule"/>
</dbReference>